<dbReference type="SUPFAM" id="SSF51395">
    <property type="entry name" value="FMN-linked oxidoreductases"/>
    <property type="match status" value="1"/>
</dbReference>
<comment type="similarity">
    <text evidence="9">Belongs to the Dus family. Dus1 subfamily.</text>
</comment>
<keyword evidence="7" id="KW-0560">Oxidoreductase</keyword>
<evidence type="ECO:0000256" key="6">
    <source>
        <dbReference type="ARBA" id="ARBA00022857"/>
    </source>
</evidence>
<dbReference type="CDD" id="cd02801">
    <property type="entry name" value="DUS_like_FMN"/>
    <property type="match status" value="1"/>
</dbReference>
<comment type="catalytic activity">
    <reaction evidence="14">
        <text>5,6-dihydrouridine(16) in tRNA + NAD(+) = uridine(16) in tRNA + NADH + H(+)</text>
        <dbReference type="Rhea" id="RHEA:53380"/>
        <dbReference type="Rhea" id="RHEA-COMP:13543"/>
        <dbReference type="Rhea" id="RHEA-COMP:13544"/>
        <dbReference type="ChEBI" id="CHEBI:15378"/>
        <dbReference type="ChEBI" id="CHEBI:57540"/>
        <dbReference type="ChEBI" id="CHEBI:57945"/>
        <dbReference type="ChEBI" id="CHEBI:65315"/>
        <dbReference type="ChEBI" id="CHEBI:74443"/>
        <dbReference type="EC" id="1.3.1.88"/>
    </reaction>
    <physiologicalReaction direction="right-to-left" evidence="14">
        <dbReference type="Rhea" id="RHEA:53382"/>
    </physiologicalReaction>
</comment>
<comment type="catalytic activity">
    <reaction evidence="11">
        <text>5,6-dihydrouridine(17) in tRNA + NAD(+) = uridine(17) in tRNA + NADH + H(+)</text>
        <dbReference type="Rhea" id="RHEA:53372"/>
        <dbReference type="Rhea" id="RHEA-COMP:13541"/>
        <dbReference type="Rhea" id="RHEA-COMP:13542"/>
        <dbReference type="ChEBI" id="CHEBI:15378"/>
        <dbReference type="ChEBI" id="CHEBI:57540"/>
        <dbReference type="ChEBI" id="CHEBI:57945"/>
        <dbReference type="ChEBI" id="CHEBI:65315"/>
        <dbReference type="ChEBI" id="CHEBI:74443"/>
        <dbReference type="EC" id="1.3.1.88"/>
    </reaction>
    <physiologicalReaction direction="right-to-left" evidence="11">
        <dbReference type="Rhea" id="RHEA:53374"/>
    </physiologicalReaction>
</comment>
<comment type="cofactor">
    <cofactor evidence="1">
        <name>FMN</name>
        <dbReference type="ChEBI" id="CHEBI:58210"/>
    </cofactor>
</comment>
<evidence type="ECO:0000256" key="9">
    <source>
        <dbReference type="ARBA" id="ARBA00038313"/>
    </source>
</evidence>
<evidence type="ECO:0000256" key="12">
    <source>
        <dbReference type="ARBA" id="ARBA00047652"/>
    </source>
</evidence>
<comment type="catalytic activity">
    <reaction evidence="12">
        <text>5,6-dihydrouridine(16) in tRNA + NADP(+) = uridine(16) in tRNA + NADPH + H(+)</text>
        <dbReference type="Rhea" id="RHEA:53376"/>
        <dbReference type="Rhea" id="RHEA-COMP:13543"/>
        <dbReference type="Rhea" id="RHEA-COMP:13544"/>
        <dbReference type="ChEBI" id="CHEBI:15378"/>
        <dbReference type="ChEBI" id="CHEBI:57783"/>
        <dbReference type="ChEBI" id="CHEBI:58349"/>
        <dbReference type="ChEBI" id="CHEBI:65315"/>
        <dbReference type="ChEBI" id="CHEBI:74443"/>
        <dbReference type="EC" id="1.3.1.88"/>
    </reaction>
    <physiologicalReaction direction="right-to-left" evidence="12">
        <dbReference type="Rhea" id="RHEA:53378"/>
    </physiologicalReaction>
</comment>
<evidence type="ECO:0000256" key="10">
    <source>
        <dbReference type="ARBA" id="ARBA00038890"/>
    </source>
</evidence>
<evidence type="ECO:0000256" key="1">
    <source>
        <dbReference type="ARBA" id="ARBA00001917"/>
    </source>
</evidence>
<reference evidence="18 19" key="1">
    <citation type="journal article" date="2015" name="Fungal Genet. Biol.">
        <title>Evolution of novel wood decay mechanisms in Agaricales revealed by the genome sequences of Fistulina hepatica and Cylindrobasidium torrendii.</title>
        <authorList>
            <person name="Floudas D."/>
            <person name="Held B.W."/>
            <person name="Riley R."/>
            <person name="Nagy L.G."/>
            <person name="Koehler G."/>
            <person name="Ransdell A.S."/>
            <person name="Younus H."/>
            <person name="Chow J."/>
            <person name="Chiniquy J."/>
            <person name="Lipzen A."/>
            <person name="Tritt A."/>
            <person name="Sun H."/>
            <person name="Haridas S."/>
            <person name="LaButti K."/>
            <person name="Ohm R.A."/>
            <person name="Kues U."/>
            <person name="Blanchette R.A."/>
            <person name="Grigoriev I.V."/>
            <person name="Minto R.E."/>
            <person name="Hibbett D.S."/>
        </authorList>
    </citation>
    <scope>NUCLEOTIDE SEQUENCE [LARGE SCALE GENOMIC DNA]</scope>
    <source>
        <strain evidence="18 19">ATCC 64428</strain>
    </source>
</reference>
<organism evidence="18 19">
    <name type="scientific">Fistulina hepatica ATCC 64428</name>
    <dbReference type="NCBI Taxonomy" id="1128425"/>
    <lineage>
        <taxon>Eukaryota</taxon>
        <taxon>Fungi</taxon>
        <taxon>Dikarya</taxon>
        <taxon>Basidiomycota</taxon>
        <taxon>Agaricomycotina</taxon>
        <taxon>Agaricomycetes</taxon>
        <taxon>Agaricomycetidae</taxon>
        <taxon>Agaricales</taxon>
        <taxon>Fistulinaceae</taxon>
        <taxon>Fistulina</taxon>
    </lineage>
</organism>
<evidence type="ECO:0000313" key="18">
    <source>
        <dbReference type="EMBL" id="KIY49949.1"/>
    </source>
</evidence>
<dbReference type="Pfam" id="PF01207">
    <property type="entry name" value="Dus"/>
    <property type="match status" value="1"/>
</dbReference>
<dbReference type="Gene3D" id="3.20.20.70">
    <property type="entry name" value="Aldolase class I"/>
    <property type="match status" value="1"/>
</dbReference>
<sequence>MAHDHPTIIATAPTVAKKLHGFDLYRHLGSPKLIVAPMVDQSELAYRILCRRFGAQLAYTPMINSKTFSLANAKFMTRNFDLASNEEGNPDVDRPLIVQFCGNKPEELLASAKLVEHRCDAVDINLGCPQEIARRGHYGSWLQDEWDLVYKLVNTLHENLSVPVTAKFRIFANVERSIEYARMLERAGAQILTIHGRTREQRGVNTSMADWKQIALIKRAVSIPVFANGNILYGEDVERCLAATGADGVMSAEGILYNTALFSQSQSSTATALPEHYSCTRIALDYLDIVRSLKTHTGFSAIKGHLFKILRHALERHTDLRAKMGQAKVLDVGKGRWTEESLQAYVDIINELDERLKIDAQNNTASIELNRETGLRRIPWWLSQPYVRLPPVEGAIEVCGAPA</sequence>
<evidence type="ECO:0000256" key="4">
    <source>
        <dbReference type="ARBA" id="ARBA00022664"/>
    </source>
</evidence>
<evidence type="ECO:0000259" key="17">
    <source>
        <dbReference type="Pfam" id="PF01207"/>
    </source>
</evidence>
<keyword evidence="6" id="KW-0521">NADP</keyword>
<dbReference type="PANTHER" id="PTHR11082">
    <property type="entry name" value="TRNA-DIHYDROURIDINE SYNTHASE"/>
    <property type="match status" value="1"/>
</dbReference>
<proteinExistence type="inferred from homology"/>
<evidence type="ECO:0000256" key="13">
    <source>
        <dbReference type="ARBA" id="ARBA00048342"/>
    </source>
</evidence>
<evidence type="ECO:0000256" key="8">
    <source>
        <dbReference type="ARBA" id="ARBA00023027"/>
    </source>
</evidence>
<feature type="domain" description="DUS-like FMN-binding" evidence="17">
    <location>
        <begin position="35"/>
        <end position="328"/>
    </location>
</feature>
<evidence type="ECO:0000256" key="7">
    <source>
        <dbReference type="ARBA" id="ARBA00023002"/>
    </source>
</evidence>
<evidence type="ECO:0000256" key="15">
    <source>
        <dbReference type="ARBA" id="ARBA00049447"/>
    </source>
</evidence>
<accession>A0A0D7AFQ8</accession>
<comment type="catalytic activity">
    <reaction evidence="13">
        <text>a 5,6-dihydrouridine in mRNA + NAD(+) = a uridine in mRNA + NADH + H(+)</text>
        <dbReference type="Rhea" id="RHEA:69851"/>
        <dbReference type="Rhea" id="RHEA-COMP:14658"/>
        <dbReference type="Rhea" id="RHEA-COMP:17789"/>
        <dbReference type="ChEBI" id="CHEBI:15378"/>
        <dbReference type="ChEBI" id="CHEBI:57540"/>
        <dbReference type="ChEBI" id="CHEBI:57945"/>
        <dbReference type="ChEBI" id="CHEBI:65315"/>
        <dbReference type="ChEBI" id="CHEBI:74443"/>
    </reaction>
    <physiologicalReaction direction="right-to-left" evidence="13">
        <dbReference type="Rhea" id="RHEA:69853"/>
    </physiologicalReaction>
</comment>
<dbReference type="InterPro" id="IPR018517">
    <property type="entry name" value="tRNA_hU_synthase_CS"/>
</dbReference>
<comment type="catalytic activity">
    <reaction evidence="16">
        <text>5,6-dihydrouridine(17) in tRNA + NADP(+) = uridine(17) in tRNA + NADPH + H(+)</text>
        <dbReference type="Rhea" id="RHEA:53368"/>
        <dbReference type="Rhea" id="RHEA-COMP:13541"/>
        <dbReference type="Rhea" id="RHEA-COMP:13542"/>
        <dbReference type="ChEBI" id="CHEBI:15378"/>
        <dbReference type="ChEBI" id="CHEBI:57783"/>
        <dbReference type="ChEBI" id="CHEBI:58349"/>
        <dbReference type="ChEBI" id="CHEBI:65315"/>
        <dbReference type="ChEBI" id="CHEBI:74443"/>
        <dbReference type="EC" id="1.3.1.88"/>
    </reaction>
    <physiologicalReaction direction="right-to-left" evidence="16">
        <dbReference type="Rhea" id="RHEA:53370"/>
    </physiologicalReaction>
</comment>
<keyword evidence="5" id="KW-0819">tRNA processing</keyword>
<name>A0A0D7AFQ8_9AGAR</name>
<keyword evidence="19" id="KW-1185">Reference proteome</keyword>
<dbReference type="PANTHER" id="PTHR11082:SF5">
    <property type="entry name" value="TRNA-DIHYDROURIDINE(16_17) SYNTHASE [NAD(P)(+)]-LIKE"/>
    <property type="match status" value="1"/>
</dbReference>
<dbReference type="Proteomes" id="UP000054144">
    <property type="component" value="Unassembled WGS sequence"/>
</dbReference>
<evidence type="ECO:0000313" key="19">
    <source>
        <dbReference type="Proteomes" id="UP000054144"/>
    </source>
</evidence>
<keyword evidence="4" id="KW-0507">mRNA processing</keyword>
<dbReference type="InterPro" id="IPR035587">
    <property type="entry name" value="DUS-like_FMN-bd"/>
</dbReference>
<gene>
    <name evidence="18" type="ORF">FISHEDRAFT_40248</name>
</gene>
<dbReference type="EC" id="1.3.1.88" evidence="10"/>
<evidence type="ECO:0000256" key="16">
    <source>
        <dbReference type="ARBA" id="ARBA00049467"/>
    </source>
</evidence>
<evidence type="ECO:0000256" key="14">
    <source>
        <dbReference type="ARBA" id="ARBA00048934"/>
    </source>
</evidence>
<dbReference type="AlphaFoldDB" id="A0A0D7AFQ8"/>
<dbReference type="GO" id="GO:0050660">
    <property type="term" value="F:flavin adenine dinucleotide binding"/>
    <property type="evidence" value="ECO:0007669"/>
    <property type="project" value="InterPro"/>
</dbReference>
<evidence type="ECO:0000256" key="2">
    <source>
        <dbReference type="ARBA" id="ARBA00022630"/>
    </source>
</evidence>
<dbReference type="GO" id="GO:0006397">
    <property type="term" value="P:mRNA processing"/>
    <property type="evidence" value="ECO:0007669"/>
    <property type="project" value="UniProtKB-KW"/>
</dbReference>
<dbReference type="PROSITE" id="PS01136">
    <property type="entry name" value="UPF0034"/>
    <property type="match status" value="1"/>
</dbReference>
<dbReference type="InterPro" id="IPR013785">
    <property type="entry name" value="Aldolase_TIM"/>
</dbReference>
<evidence type="ECO:0000256" key="11">
    <source>
        <dbReference type="ARBA" id="ARBA00047287"/>
    </source>
</evidence>
<dbReference type="GO" id="GO:0017150">
    <property type="term" value="F:tRNA dihydrouridine synthase activity"/>
    <property type="evidence" value="ECO:0007669"/>
    <property type="project" value="InterPro"/>
</dbReference>
<protein>
    <recommendedName>
        <fullName evidence="10">tRNA-dihydrouridine(16/17) synthase [NAD(P)(+)]</fullName>
        <ecNumber evidence="10">1.3.1.88</ecNumber>
    </recommendedName>
</protein>
<evidence type="ECO:0000256" key="5">
    <source>
        <dbReference type="ARBA" id="ARBA00022694"/>
    </source>
</evidence>
<dbReference type="OrthoDB" id="272303at2759"/>
<keyword evidence="8" id="KW-0520">NAD</keyword>
<dbReference type="EMBL" id="KN881696">
    <property type="protein sequence ID" value="KIY49949.1"/>
    <property type="molecule type" value="Genomic_DNA"/>
</dbReference>
<comment type="catalytic activity">
    <reaction evidence="15">
        <text>a 5,6-dihydrouridine in mRNA + NADP(+) = a uridine in mRNA + NADPH + H(+)</text>
        <dbReference type="Rhea" id="RHEA:69855"/>
        <dbReference type="Rhea" id="RHEA-COMP:14658"/>
        <dbReference type="Rhea" id="RHEA-COMP:17789"/>
        <dbReference type="ChEBI" id="CHEBI:15378"/>
        <dbReference type="ChEBI" id="CHEBI:57783"/>
        <dbReference type="ChEBI" id="CHEBI:58349"/>
        <dbReference type="ChEBI" id="CHEBI:65315"/>
        <dbReference type="ChEBI" id="CHEBI:74443"/>
    </reaction>
    <physiologicalReaction direction="right-to-left" evidence="15">
        <dbReference type="Rhea" id="RHEA:69857"/>
    </physiologicalReaction>
</comment>
<keyword evidence="3" id="KW-0288">FMN</keyword>
<evidence type="ECO:0000256" key="3">
    <source>
        <dbReference type="ARBA" id="ARBA00022643"/>
    </source>
</evidence>
<keyword evidence="2" id="KW-0285">Flavoprotein</keyword>